<evidence type="ECO:0000256" key="1">
    <source>
        <dbReference type="SAM" id="MobiDB-lite"/>
    </source>
</evidence>
<dbReference type="Proteomes" id="UP000320762">
    <property type="component" value="Unassembled WGS sequence"/>
</dbReference>
<organism evidence="2 3">
    <name type="scientific">Schizophyllum amplum</name>
    <dbReference type="NCBI Taxonomy" id="97359"/>
    <lineage>
        <taxon>Eukaryota</taxon>
        <taxon>Fungi</taxon>
        <taxon>Dikarya</taxon>
        <taxon>Basidiomycota</taxon>
        <taxon>Agaricomycotina</taxon>
        <taxon>Agaricomycetes</taxon>
        <taxon>Agaricomycetidae</taxon>
        <taxon>Agaricales</taxon>
        <taxon>Schizophyllaceae</taxon>
        <taxon>Schizophyllum</taxon>
    </lineage>
</organism>
<protein>
    <submittedName>
        <fullName evidence="2">Uncharacterized protein</fullName>
    </submittedName>
</protein>
<reference evidence="2 3" key="1">
    <citation type="journal article" date="2019" name="New Phytol.">
        <title>Comparative genomics reveals unique wood-decay strategies and fruiting body development in the Schizophyllaceae.</title>
        <authorList>
            <person name="Almasi E."/>
            <person name="Sahu N."/>
            <person name="Krizsan K."/>
            <person name="Balint B."/>
            <person name="Kovacs G.M."/>
            <person name="Kiss B."/>
            <person name="Cseklye J."/>
            <person name="Drula E."/>
            <person name="Henrissat B."/>
            <person name="Nagy I."/>
            <person name="Chovatia M."/>
            <person name="Adam C."/>
            <person name="LaButti K."/>
            <person name="Lipzen A."/>
            <person name="Riley R."/>
            <person name="Grigoriev I.V."/>
            <person name="Nagy L.G."/>
        </authorList>
    </citation>
    <scope>NUCLEOTIDE SEQUENCE [LARGE SCALE GENOMIC DNA]</scope>
    <source>
        <strain evidence="2 3">NL-1724</strain>
    </source>
</reference>
<gene>
    <name evidence="2" type="ORF">BD626DRAFT_503592</name>
</gene>
<evidence type="ECO:0000313" key="3">
    <source>
        <dbReference type="Proteomes" id="UP000320762"/>
    </source>
</evidence>
<keyword evidence="3" id="KW-1185">Reference proteome</keyword>
<evidence type="ECO:0000313" key="2">
    <source>
        <dbReference type="EMBL" id="TRM60705.1"/>
    </source>
</evidence>
<dbReference type="AlphaFoldDB" id="A0A550C7E0"/>
<feature type="region of interest" description="Disordered" evidence="1">
    <location>
        <begin position="53"/>
        <end position="75"/>
    </location>
</feature>
<sequence>MRTRSPAARTPAMPVALVPTSTPSRYVPASAPISHAFAPPFVVRGLIAADLPALHSPARADSRRRSPSPGSPGPR</sequence>
<proteinExistence type="predicted"/>
<comment type="caution">
    <text evidence="2">The sequence shown here is derived from an EMBL/GenBank/DDBJ whole genome shotgun (WGS) entry which is preliminary data.</text>
</comment>
<dbReference type="EMBL" id="VDMD01000020">
    <property type="protein sequence ID" value="TRM60705.1"/>
    <property type="molecule type" value="Genomic_DNA"/>
</dbReference>
<name>A0A550C7E0_9AGAR</name>
<accession>A0A550C7E0</accession>